<dbReference type="Pfam" id="PF07366">
    <property type="entry name" value="SnoaL"/>
    <property type="match status" value="1"/>
</dbReference>
<dbReference type="InterPro" id="IPR009959">
    <property type="entry name" value="Cyclase_SnoaL-like"/>
</dbReference>
<feature type="compositionally biased region" description="Basic and acidic residues" evidence="1">
    <location>
        <begin position="45"/>
        <end position="57"/>
    </location>
</feature>
<protein>
    <recommendedName>
        <fullName evidence="4">SnoaL-like domain-containing protein</fullName>
    </recommendedName>
</protein>
<feature type="compositionally biased region" description="Basic and acidic residues" evidence="1">
    <location>
        <begin position="1"/>
        <end position="13"/>
    </location>
</feature>
<accession>A0A0D2GY67</accession>
<gene>
    <name evidence="2" type="ORF">Z517_09775</name>
</gene>
<evidence type="ECO:0000313" key="2">
    <source>
        <dbReference type="EMBL" id="KIW77329.1"/>
    </source>
</evidence>
<feature type="region of interest" description="Disordered" evidence="1">
    <location>
        <begin position="226"/>
        <end position="245"/>
    </location>
</feature>
<dbReference type="GO" id="GO:0030638">
    <property type="term" value="P:polyketide metabolic process"/>
    <property type="evidence" value="ECO:0007669"/>
    <property type="project" value="InterPro"/>
</dbReference>
<dbReference type="GeneID" id="25309265"/>
<evidence type="ECO:0000256" key="1">
    <source>
        <dbReference type="SAM" id="MobiDB-lite"/>
    </source>
</evidence>
<feature type="region of interest" description="Disordered" evidence="1">
    <location>
        <begin position="154"/>
        <end position="176"/>
    </location>
</feature>
<proteinExistence type="predicted"/>
<feature type="compositionally biased region" description="Low complexity" evidence="1">
    <location>
        <begin position="154"/>
        <end position="167"/>
    </location>
</feature>
<reference evidence="2 3" key="1">
    <citation type="submission" date="2015-01" db="EMBL/GenBank/DDBJ databases">
        <title>The Genome Sequence of Fonsecaea pedrosoi CBS 271.37.</title>
        <authorList>
            <consortium name="The Broad Institute Genomics Platform"/>
            <person name="Cuomo C."/>
            <person name="de Hoog S."/>
            <person name="Gorbushina A."/>
            <person name="Stielow B."/>
            <person name="Teixiera M."/>
            <person name="Abouelleil A."/>
            <person name="Chapman S.B."/>
            <person name="Priest M."/>
            <person name="Young S.K."/>
            <person name="Wortman J."/>
            <person name="Nusbaum C."/>
            <person name="Birren B."/>
        </authorList>
    </citation>
    <scope>NUCLEOTIDE SEQUENCE [LARGE SCALE GENOMIC DNA]</scope>
    <source>
        <strain evidence="2 3">CBS 271.37</strain>
    </source>
</reference>
<evidence type="ECO:0008006" key="4">
    <source>
        <dbReference type="Google" id="ProtNLM"/>
    </source>
</evidence>
<dbReference type="OrthoDB" id="2830113at2759"/>
<dbReference type="Proteomes" id="UP000053029">
    <property type="component" value="Unassembled WGS sequence"/>
</dbReference>
<dbReference type="VEuPathDB" id="FungiDB:Z517_09775"/>
<dbReference type="RefSeq" id="XP_013281137.1">
    <property type="nucleotide sequence ID" value="XM_013425683.1"/>
</dbReference>
<feature type="region of interest" description="Disordered" evidence="1">
    <location>
        <begin position="42"/>
        <end position="65"/>
    </location>
</feature>
<feature type="region of interest" description="Disordered" evidence="1">
    <location>
        <begin position="1"/>
        <end position="24"/>
    </location>
</feature>
<dbReference type="EMBL" id="KN846974">
    <property type="protein sequence ID" value="KIW77329.1"/>
    <property type="molecule type" value="Genomic_DNA"/>
</dbReference>
<name>A0A0D2GY67_9EURO</name>
<dbReference type="HOGENOM" id="CLU_103411_0_0_1"/>
<evidence type="ECO:0000313" key="3">
    <source>
        <dbReference type="Proteomes" id="UP000053029"/>
    </source>
</evidence>
<dbReference type="AlphaFoldDB" id="A0A0D2GY67"/>
<sequence>MPHDAHGHRDSSHHGHHSNHTDIGTTIDNIISNLSEIAIMEETEPSGKERYVLQDRDRDEDEDDDYVWAPTNKPTVKPFDGDLRRQYLAYIDKINSSSCGPGDLDEFVKHGVVHNDSAPMAVDEYARLIGDSKRDLPGLHFAVDMLVVENLKTTSTTTTTTSVSSPSDPGGDKHDGSIAARIKLTYKPTPTTQDTFCEHVFYALEQGKISRVWSLLDGAGLKWKEKRDQQQLDEVSGQKKEGLNK</sequence>
<organism evidence="2 3">
    <name type="scientific">Fonsecaea pedrosoi CBS 271.37</name>
    <dbReference type="NCBI Taxonomy" id="1442368"/>
    <lineage>
        <taxon>Eukaryota</taxon>
        <taxon>Fungi</taxon>
        <taxon>Dikarya</taxon>
        <taxon>Ascomycota</taxon>
        <taxon>Pezizomycotina</taxon>
        <taxon>Eurotiomycetes</taxon>
        <taxon>Chaetothyriomycetidae</taxon>
        <taxon>Chaetothyriales</taxon>
        <taxon>Herpotrichiellaceae</taxon>
        <taxon>Fonsecaea</taxon>
    </lineage>
</organism>
<keyword evidence="3" id="KW-1185">Reference proteome</keyword>
<dbReference type="Gene3D" id="3.10.450.50">
    <property type="match status" value="1"/>
</dbReference>